<dbReference type="InterPro" id="IPR035897">
    <property type="entry name" value="Toll_tir_struct_dom_sf"/>
</dbReference>
<dbReference type="Pfam" id="PF13676">
    <property type="entry name" value="TIR_2"/>
    <property type="match status" value="1"/>
</dbReference>
<organism evidence="3 4">
    <name type="scientific">Pikeienuella piscinae</name>
    <dbReference type="NCBI Taxonomy" id="2748098"/>
    <lineage>
        <taxon>Bacteria</taxon>
        <taxon>Pseudomonadati</taxon>
        <taxon>Pseudomonadota</taxon>
        <taxon>Alphaproteobacteria</taxon>
        <taxon>Rhodobacterales</taxon>
        <taxon>Paracoccaceae</taxon>
        <taxon>Pikeienuella</taxon>
    </lineage>
</organism>
<dbReference type="Pfam" id="PF14559">
    <property type="entry name" value="TPR_19"/>
    <property type="match status" value="1"/>
</dbReference>
<dbReference type="SUPFAM" id="SSF52200">
    <property type="entry name" value="Toll/Interleukin receptor TIR domain"/>
    <property type="match status" value="1"/>
</dbReference>
<proteinExistence type="predicted"/>
<dbReference type="Gene3D" id="1.25.40.10">
    <property type="entry name" value="Tetratricopeptide repeat domain"/>
    <property type="match status" value="3"/>
</dbReference>
<dbReference type="AlphaFoldDB" id="A0A7L5C0I6"/>
<sequence>MTSSPTARIFFSYARRDREAADRVFAALEAAELTVYRDTEQILPAEDWRGRLEGLIARSDGVLFVMSPNSVRSPVCAWEVEVASRLNKRIVPVVIADIGDALVPEGLERLNYIFATPAHDFDAAIAKAAEATTTDIDWVRTHTTLGERAEEWADAGCPRRSRILRGDELSEAEAWIAAQPANAPPPTSKHRAWIAVSRAAATRRQRSWLIGALAVAALSAGLGVWAELNRRIASEQRDRAELILDRGSQTANDLVFDLARRFGDREGVPQDLVRDMLERSRELVDRLAVAGEDRPDLLRSRAAALAEMSQTLARLGENEAALNAAGDALEAFEALIAADPGEPQWRMDRLVALDRLGDIRLALGLETEAEEAFDAALASARELAGQRPDDAALRGNLAVALEKTGQMALNAGDAAKARASFMEALALRRAVSGDPHKRDSRGVAVLLERLGDVALAENDLRGALAFYGRSLVAAEALAETAPQDTLLARDLSVIHQKLGDLLVTEDDLETAVVHFEADAAIARRLRQDDPARLEWARDLVISDDRLGVVRWSLGDAPGAVEALARAHDLAREVAADARSDRADKDRAARMAQKLSLAEAAAGDSQAALRTARTGADDLRGRVGMEGELAAALNNVAWFSLLSNDPAGALAAAEEALALDPEAEAFKLNRAHALMFAGDADDARAIYLDSANSDEWRDMVDADFETFRANRLETPLMTAVETALDAGGK</sequence>
<dbReference type="InterPro" id="IPR011990">
    <property type="entry name" value="TPR-like_helical_dom_sf"/>
</dbReference>
<dbReference type="PROSITE" id="PS50104">
    <property type="entry name" value="TIR"/>
    <property type="match status" value="1"/>
</dbReference>
<keyword evidence="1" id="KW-0812">Transmembrane</keyword>
<name>A0A7L5C0I6_9RHOB</name>
<dbReference type="RefSeq" id="WP_165097885.1">
    <property type="nucleotide sequence ID" value="NZ_CP049056.1"/>
</dbReference>
<dbReference type="InterPro" id="IPR000157">
    <property type="entry name" value="TIR_dom"/>
</dbReference>
<protein>
    <submittedName>
        <fullName evidence="3">Toll/interleukin-1 receptor domain-containing protein</fullName>
    </submittedName>
</protein>
<keyword evidence="3" id="KW-0675">Receptor</keyword>
<accession>A0A7L5C0I6</accession>
<keyword evidence="1" id="KW-0472">Membrane</keyword>
<dbReference type="PANTHER" id="PTHR19959:SF119">
    <property type="entry name" value="FUNGAL LIPASE-LIKE DOMAIN-CONTAINING PROTEIN"/>
    <property type="match status" value="1"/>
</dbReference>
<dbReference type="PANTHER" id="PTHR19959">
    <property type="entry name" value="KINESIN LIGHT CHAIN"/>
    <property type="match status" value="1"/>
</dbReference>
<feature type="transmembrane region" description="Helical" evidence="1">
    <location>
        <begin position="208"/>
        <end position="226"/>
    </location>
</feature>
<dbReference type="EMBL" id="CP049056">
    <property type="protein sequence ID" value="QIE55664.1"/>
    <property type="molecule type" value="Genomic_DNA"/>
</dbReference>
<keyword evidence="1" id="KW-1133">Transmembrane helix</keyword>
<feature type="domain" description="TIR" evidence="2">
    <location>
        <begin position="5"/>
        <end position="129"/>
    </location>
</feature>
<dbReference type="InterPro" id="IPR019734">
    <property type="entry name" value="TPR_rpt"/>
</dbReference>
<dbReference type="SMART" id="SM00028">
    <property type="entry name" value="TPR"/>
    <property type="match status" value="6"/>
</dbReference>
<evidence type="ECO:0000256" key="1">
    <source>
        <dbReference type="SAM" id="Phobius"/>
    </source>
</evidence>
<dbReference type="KEGG" id="hdh:G5B40_09530"/>
<dbReference type="SUPFAM" id="SSF48452">
    <property type="entry name" value="TPR-like"/>
    <property type="match status" value="2"/>
</dbReference>
<evidence type="ECO:0000313" key="4">
    <source>
        <dbReference type="Proteomes" id="UP000503336"/>
    </source>
</evidence>
<evidence type="ECO:0000259" key="2">
    <source>
        <dbReference type="PROSITE" id="PS50104"/>
    </source>
</evidence>
<dbReference type="Gene3D" id="3.40.50.10140">
    <property type="entry name" value="Toll/interleukin-1 receptor homology (TIR) domain"/>
    <property type="match status" value="1"/>
</dbReference>
<dbReference type="Proteomes" id="UP000503336">
    <property type="component" value="Chromosome"/>
</dbReference>
<reference evidence="3 4" key="1">
    <citation type="submission" date="2020-02" db="EMBL/GenBank/DDBJ databases">
        <title>complete genome sequence of Rhodobacteraceae bacterium.</title>
        <authorList>
            <person name="Park J."/>
            <person name="Kim Y.-S."/>
            <person name="Kim K.-H."/>
        </authorList>
    </citation>
    <scope>NUCLEOTIDE SEQUENCE [LARGE SCALE GENOMIC DNA]</scope>
    <source>
        <strain evidence="3 4">RR4-56</strain>
    </source>
</reference>
<keyword evidence="4" id="KW-1185">Reference proteome</keyword>
<dbReference type="GO" id="GO:0007165">
    <property type="term" value="P:signal transduction"/>
    <property type="evidence" value="ECO:0007669"/>
    <property type="project" value="InterPro"/>
</dbReference>
<evidence type="ECO:0000313" key="3">
    <source>
        <dbReference type="EMBL" id="QIE55664.1"/>
    </source>
</evidence>
<gene>
    <name evidence="3" type="ORF">G5B40_09530</name>
</gene>